<dbReference type="AlphaFoldDB" id="K8E7S5"/>
<dbReference type="HOGENOM" id="CLU_2932768_0_0_9"/>
<protein>
    <submittedName>
        <fullName evidence="2">Uncharacterized protein</fullName>
    </submittedName>
</protein>
<accession>K8E7S5</accession>
<evidence type="ECO:0000313" key="3">
    <source>
        <dbReference type="Proteomes" id="UP000000212"/>
    </source>
</evidence>
<dbReference type="KEGG" id="cml:BN424_3615"/>
<evidence type="ECO:0000313" key="2">
    <source>
        <dbReference type="EMBL" id="CCO13020.2"/>
    </source>
</evidence>
<sequence length="60" mass="7435">MWKYFIHSREEKRYLIHILDNDFFGLVFLRIIGFKKVVKIPKYVHQKNKIVGMYIYEKSL</sequence>
<feature type="transmembrane region" description="Helical" evidence="1">
    <location>
        <begin position="14"/>
        <end position="32"/>
    </location>
</feature>
<dbReference type="EMBL" id="HE999757">
    <property type="protein sequence ID" value="CCO13020.2"/>
    <property type="molecule type" value="Genomic_DNA"/>
</dbReference>
<name>K8E7S5_CARML</name>
<keyword evidence="3" id="KW-1185">Reference proteome</keyword>
<keyword evidence="1" id="KW-1133">Transmembrane helix</keyword>
<organism evidence="2 3">
    <name type="scientific">Carnobacterium maltaromaticum LMA28</name>
    <dbReference type="NCBI Taxonomy" id="1234679"/>
    <lineage>
        <taxon>Bacteria</taxon>
        <taxon>Bacillati</taxon>
        <taxon>Bacillota</taxon>
        <taxon>Bacilli</taxon>
        <taxon>Lactobacillales</taxon>
        <taxon>Carnobacteriaceae</taxon>
        <taxon>Carnobacterium</taxon>
    </lineage>
</organism>
<proteinExistence type="predicted"/>
<keyword evidence="1" id="KW-0812">Transmembrane</keyword>
<keyword evidence="1" id="KW-0472">Membrane</keyword>
<reference evidence="3" key="1">
    <citation type="journal article" date="2013" name="Genome Announc.">
        <title>Complete Chromosome Sequence of Carnobacterium maltaromaticum LMA 28.</title>
        <authorList>
            <person name="Cailliez-Grimal C."/>
            <person name="Chaillou S."/>
            <person name="Anba-Mondoloni J."/>
            <person name="Loux V."/>
            <person name="Afzal M.I."/>
            <person name="Rahman A."/>
            <person name="Kergourlay G."/>
            <person name="Champomier-Verges M.C."/>
            <person name="Zagorec M."/>
            <person name="Dalgaard P."/>
            <person name="Leisner J.J."/>
            <person name="Prevost H."/>
            <person name="Revol-Junelles A.M."/>
            <person name="Borges F."/>
        </authorList>
    </citation>
    <scope>NUCLEOTIDE SEQUENCE</scope>
    <source>
        <strain evidence="3">LMA28</strain>
    </source>
</reference>
<dbReference type="Proteomes" id="UP000000212">
    <property type="component" value="Chromosome"/>
</dbReference>
<gene>
    <name evidence="2" type="ORF">BN424_3615</name>
</gene>
<evidence type="ECO:0000256" key="1">
    <source>
        <dbReference type="SAM" id="Phobius"/>
    </source>
</evidence>